<evidence type="ECO:0000256" key="6">
    <source>
        <dbReference type="PIRSR" id="PIRSR634603-3"/>
    </source>
</evidence>
<keyword evidence="3 6" id="KW-0460">Magnesium</keyword>
<dbReference type="InterPro" id="IPR013342">
    <property type="entry name" value="Mandelate_racemase_C"/>
</dbReference>
<accession>A0A1F6EJH9</accession>
<dbReference type="AlphaFoldDB" id="A0A1F6EJH9"/>
<dbReference type="Pfam" id="PF02746">
    <property type="entry name" value="MR_MLE_N"/>
    <property type="match status" value="1"/>
</dbReference>
<dbReference type="STRING" id="1798513.A3A40_00455"/>
<evidence type="ECO:0000256" key="2">
    <source>
        <dbReference type="ARBA" id="ARBA00022723"/>
    </source>
</evidence>
<comment type="caution">
    <text evidence="9">The sequence shown here is derived from an EMBL/GenBank/DDBJ whole genome shotgun (WGS) entry which is preliminary data.</text>
</comment>
<dbReference type="GO" id="GO:0016855">
    <property type="term" value="F:racemase and epimerase activity, acting on amino acids and derivatives"/>
    <property type="evidence" value="ECO:0007669"/>
    <property type="project" value="UniProtKB-UniRule"/>
</dbReference>
<dbReference type="Pfam" id="PF13378">
    <property type="entry name" value="MR_MLE_C"/>
    <property type="match status" value="1"/>
</dbReference>
<dbReference type="Gene3D" id="3.30.390.10">
    <property type="entry name" value="Enolase-like, N-terminal domain"/>
    <property type="match status" value="1"/>
</dbReference>
<evidence type="ECO:0000256" key="1">
    <source>
        <dbReference type="ARBA" id="ARBA00008031"/>
    </source>
</evidence>
<proteinExistence type="inferred from homology"/>
<evidence type="ECO:0000256" key="5">
    <source>
        <dbReference type="PIRSR" id="PIRSR634603-1"/>
    </source>
</evidence>
<evidence type="ECO:0000256" key="7">
    <source>
        <dbReference type="RuleBase" id="RU366006"/>
    </source>
</evidence>
<evidence type="ECO:0000313" key="9">
    <source>
        <dbReference type="EMBL" id="OGG73784.1"/>
    </source>
</evidence>
<name>A0A1F6EJH9_9BACT</name>
<feature type="binding site" evidence="6">
    <location>
        <position position="222"/>
    </location>
    <ligand>
        <name>Mg(2+)</name>
        <dbReference type="ChEBI" id="CHEBI:18420"/>
    </ligand>
</feature>
<keyword evidence="4 7" id="KW-0413">Isomerase</keyword>
<feature type="binding site" evidence="6">
    <location>
        <position position="199"/>
    </location>
    <ligand>
        <name>Mg(2+)</name>
        <dbReference type="ChEBI" id="CHEBI:18420"/>
    </ligand>
</feature>
<dbReference type="SFLD" id="SFLDG00180">
    <property type="entry name" value="muconate_cycloisomerase"/>
    <property type="match status" value="1"/>
</dbReference>
<dbReference type="InterPro" id="IPR034593">
    <property type="entry name" value="DgoD-like"/>
</dbReference>
<comment type="similarity">
    <text evidence="1 7">Belongs to the mandelate racemase/muconate lactonizing enzyme family.</text>
</comment>
<dbReference type="EMBL" id="MFMA01000036">
    <property type="protein sequence ID" value="OGG73784.1"/>
    <property type="molecule type" value="Genomic_DNA"/>
</dbReference>
<organism evidence="9 10">
    <name type="scientific">Candidatus Kaiserbacteria bacterium RIFCSPLOWO2_01_FULL_54_20</name>
    <dbReference type="NCBI Taxonomy" id="1798513"/>
    <lineage>
        <taxon>Bacteria</taxon>
        <taxon>Candidatus Kaiseribacteriota</taxon>
    </lineage>
</organism>
<keyword evidence="2 6" id="KW-0479">Metal-binding</keyword>
<dbReference type="PANTHER" id="PTHR48080:SF3">
    <property type="entry name" value="ENOLASE SUPERFAMILY MEMBER DDB_G0284701"/>
    <property type="match status" value="1"/>
</dbReference>
<evidence type="ECO:0000256" key="4">
    <source>
        <dbReference type="ARBA" id="ARBA00023235"/>
    </source>
</evidence>
<dbReference type="PANTHER" id="PTHR48080">
    <property type="entry name" value="D-GALACTONATE DEHYDRATASE-RELATED"/>
    <property type="match status" value="1"/>
</dbReference>
<dbReference type="CDD" id="cd03319">
    <property type="entry name" value="L-Ala-DL-Glu_epimerase"/>
    <property type="match status" value="1"/>
</dbReference>
<dbReference type="SMART" id="SM00922">
    <property type="entry name" value="MR_MLE"/>
    <property type="match status" value="1"/>
</dbReference>
<gene>
    <name evidence="9" type="ORF">A3A40_00455</name>
</gene>
<dbReference type="InterPro" id="IPR029017">
    <property type="entry name" value="Enolase-like_N"/>
</dbReference>
<dbReference type="InterPro" id="IPR036849">
    <property type="entry name" value="Enolase-like_C_sf"/>
</dbReference>
<comment type="cofactor">
    <cofactor evidence="6 7">
        <name>Mg(2+)</name>
        <dbReference type="ChEBI" id="CHEBI:18420"/>
    </cofactor>
    <text evidence="6 7">Binds 1 Mg(2+) ion per subunit.</text>
</comment>
<dbReference type="SUPFAM" id="SSF54826">
    <property type="entry name" value="Enolase N-terminal domain-like"/>
    <property type="match status" value="1"/>
</dbReference>
<feature type="binding site" evidence="6">
    <location>
        <position position="173"/>
    </location>
    <ligand>
        <name>Mg(2+)</name>
        <dbReference type="ChEBI" id="CHEBI:18420"/>
    </ligand>
</feature>
<sequence>MELSYVAESWPIRGKFAISRGEKTEAQVIVATVRDGAHQGRGECVPYSRYGESLESVQDQIASVKSEVENGFGQEKLQKLLPAGAARNALDCALWDLEAKRSGKTIWELVGIQTPQLKPTAYTISLDTPEKMAESAAEAAKAFSLLKIKIGTDDGGRLAAVRNAAPQARLIVDANEGWNESNLEANVRLCESIGVELIEQPVPAEHSNILKNVRTSILLCADESAHTSDDIQKVAETYGAVNVKLDKAGGLTEALKMIEKATEARLAIMVGCHVATSLSMAPATVLAQFADHVDLDGPLLLERDRDPSITYHEGAILPTTSALWG</sequence>
<dbReference type="GO" id="GO:0046872">
    <property type="term" value="F:metal ion binding"/>
    <property type="evidence" value="ECO:0007669"/>
    <property type="project" value="UniProtKB-KW"/>
</dbReference>
<dbReference type="InterPro" id="IPR034603">
    <property type="entry name" value="Dipeptide_epimerase"/>
</dbReference>
<evidence type="ECO:0000256" key="3">
    <source>
        <dbReference type="ARBA" id="ARBA00022842"/>
    </source>
</evidence>
<feature type="active site" description="Proton acceptor; specific for (S)-substrate epimerization" evidence="5">
    <location>
        <position position="244"/>
    </location>
</feature>
<evidence type="ECO:0000313" key="10">
    <source>
        <dbReference type="Proteomes" id="UP000178427"/>
    </source>
</evidence>
<dbReference type="NCBIfam" id="NF042940">
    <property type="entry name" value="racemase_DgcA"/>
    <property type="match status" value="1"/>
</dbReference>
<feature type="active site" description="Proton acceptor; specific for (R)-substrate epimerization" evidence="5">
    <location>
        <position position="149"/>
    </location>
</feature>
<feature type="domain" description="Mandelate racemase/muconate lactonizing enzyme C-terminal" evidence="8">
    <location>
        <begin position="129"/>
        <end position="216"/>
    </location>
</feature>
<evidence type="ECO:0000259" key="8">
    <source>
        <dbReference type="SMART" id="SM00922"/>
    </source>
</evidence>
<protein>
    <recommendedName>
        <fullName evidence="7">Dipeptide epimerase</fullName>
        <ecNumber evidence="7">5.1.1.-</ecNumber>
    </recommendedName>
</protein>
<dbReference type="InterPro" id="IPR029065">
    <property type="entry name" value="Enolase_C-like"/>
</dbReference>
<dbReference type="EC" id="5.1.1.-" evidence="7"/>
<dbReference type="Proteomes" id="UP000178427">
    <property type="component" value="Unassembled WGS sequence"/>
</dbReference>
<dbReference type="InterPro" id="IPR013341">
    <property type="entry name" value="Mandelate_racemase_N_dom"/>
</dbReference>
<dbReference type="SFLD" id="SFLDS00001">
    <property type="entry name" value="Enolase"/>
    <property type="match status" value="1"/>
</dbReference>
<dbReference type="SUPFAM" id="SSF51604">
    <property type="entry name" value="Enolase C-terminal domain-like"/>
    <property type="match status" value="1"/>
</dbReference>
<reference evidence="9 10" key="1">
    <citation type="journal article" date="2016" name="Nat. Commun.">
        <title>Thousands of microbial genomes shed light on interconnected biogeochemical processes in an aquifer system.</title>
        <authorList>
            <person name="Anantharaman K."/>
            <person name="Brown C.T."/>
            <person name="Hug L.A."/>
            <person name="Sharon I."/>
            <person name="Castelle C.J."/>
            <person name="Probst A.J."/>
            <person name="Thomas B.C."/>
            <person name="Singh A."/>
            <person name="Wilkins M.J."/>
            <person name="Karaoz U."/>
            <person name="Brodie E.L."/>
            <person name="Williams K.H."/>
            <person name="Hubbard S.S."/>
            <person name="Banfield J.F."/>
        </authorList>
    </citation>
    <scope>NUCLEOTIDE SEQUENCE [LARGE SCALE GENOMIC DNA]</scope>
</reference>
<dbReference type="SFLD" id="SFLDF00010">
    <property type="entry name" value="dipeptide_epimerase"/>
    <property type="match status" value="1"/>
</dbReference>
<dbReference type="Gene3D" id="3.20.20.120">
    <property type="entry name" value="Enolase-like C-terminal domain"/>
    <property type="match status" value="1"/>
</dbReference>